<feature type="coiled-coil region" evidence="25">
    <location>
        <begin position="22"/>
        <end position="49"/>
    </location>
</feature>
<dbReference type="InterPro" id="IPR012929">
    <property type="entry name" value="Nucleoprot-TPR/MLP1-2_dom"/>
</dbReference>
<evidence type="ECO:0000256" key="25">
    <source>
        <dbReference type="SAM" id="Coils"/>
    </source>
</evidence>
<feature type="compositionally biased region" description="Polar residues" evidence="26">
    <location>
        <begin position="1742"/>
        <end position="1756"/>
    </location>
</feature>
<keyword evidence="23" id="KW-0137">Centromere</keyword>
<feature type="compositionally biased region" description="Polar residues" evidence="26">
    <location>
        <begin position="1721"/>
        <end position="1732"/>
    </location>
</feature>
<feature type="compositionally biased region" description="Polar residues" evidence="26">
    <location>
        <begin position="1847"/>
        <end position="1856"/>
    </location>
</feature>
<evidence type="ECO:0000313" key="30">
    <source>
        <dbReference type="Ensembl" id="ENSSRHP00000037466.1"/>
    </source>
</evidence>
<feature type="region of interest" description="Disordered" evidence="26">
    <location>
        <begin position="1486"/>
        <end position="1522"/>
    </location>
</feature>
<protein>
    <recommendedName>
        <fullName evidence="7">Nucleoprotein TPR</fullName>
    </recommendedName>
    <alternativeName>
        <fullName evidence="24">NPC-associated intranuclear protein</fullName>
    </alternativeName>
</protein>
<evidence type="ECO:0000256" key="6">
    <source>
        <dbReference type="ARBA" id="ARBA00005274"/>
    </source>
</evidence>
<evidence type="ECO:0000256" key="17">
    <source>
        <dbReference type="ARBA" id="ARBA00023054"/>
    </source>
</evidence>
<dbReference type="GO" id="GO:0006606">
    <property type="term" value="P:protein import into nucleus"/>
    <property type="evidence" value="ECO:0007669"/>
    <property type="project" value="InterPro"/>
</dbReference>
<keyword evidence="31" id="KW-1185">Reference proteome</keyword>
<feature type="coiled-coil region" evidence="25">
    <location>
        <begin position="429"/>
        <end position="515"/>
    </location>
</feature>
<keyword evidence="10" id="KW-0963">Cytoplasm</keyword>
<evidence type="ECO:0000256" key="14">
    <source>
        <dbReference type="ARBA" id="ARBA00022838"/>
    </source>
</evidence>
<feature type="compositionally biased region" description="Low complexity" evidence="26">
    <location>
        <begin position="1810"/>
        <end position="1837"/>
    </location>
</feature>
<evidence type="ECO:0000256" key="9">
    <source>
        <dbReference type="ARBA" id="ARBA00022454"/>
    </source>
</evidence>
<dbReference type="GO" id="GO:0005819">
    <property type="term" value="C:spindle"/>
    <property type="evidence" value="ECO:0007669"/>
    <property type="project" value="UniProtKB-SubCell"/>
</dbReference>
<evidence type="ECO:0000256" key="24">
    <source>
        <dbReference type="ARBA" id="ARBA00077074"/>
    </source>
</evidence>
<feature type="compositionally biased region" description="Low complexity" evidence="26">
    <location>
        <begin position="1637"/>
        <end position="1648"/>
    </location>
</feature>
<dbReference type="Proteomes" id="UP000472270">
    <property type="component" value="Unassembled WGS sequence"/>
</dbReference>
<keyword evidence="16" id="KW-0811">Translocation</keyword>
<evidence type="ECO:0000256" key="13">
    <source>
        <dbReference type="ARBA" id="ARBA00022816"/>
    </source>
</evidence>
<evidence type="ECO:0000256" key="23">
    <source>
        <dbReference type="ARBA" id="ARBA00023328"/>
    </source>
</evidence>
<evidence type="ECO:0000256" key="3">
    <source>
        <dbReference type="ARBA" id="ARBA00004567"/>
    </source>
</evidence>
<evidence type="ECO:0000259" key="29">
    <source>
        <dbReference type="Pfam" id="PF25785"/>
    </source>
</evidence>
<feature type="compositionally biased region" description="Polar residues" evidence="26">
    <location>
        <begin position="2238"/>
        <end position="2251"/>
    </location>
</feature>
<evidence type="ECO:0000256" key="15">
    <source>
        <dbReference type="ARBA" id="ARBA00022927"/>
    </source>
</evidence>
<feature type="region of interest" description="Disordered" evidence="26">
    <location>
        <begin position="2116"/>
        <end position="2189"/>
    </location>
</feature>
<dbReference type="CTD" id="558883"/>
<keyword evidence="9" id="KW-0158">Chromosome</keyword>
<dbReference type="InterPro" id="IPR057577">
    <property type="entry name" value="Nucleoprot-TPR/MLP1_dom"/>
</dbReference>
<evidence type="ECO:0000256" key="2">
    <source>
        <dbReference type="ARBA" id="ARBA00004335"/>
    </source>
</evidence>
<keyword evidence="20" id="KW-0206">Cytoskeleton</keyword>
<keyword evidence="22" id="KW-0131">Cell cycle</keyword>
<feature type="compositionally biased region" description="Basic and acidic residues" evidence="26">
    <location>
        <begin position="1933"/>
        <end position="1946"/>
    </location>
</feature>
<keyword evidence="13" id="KW-0509">mRNA transport</keyword>
<feature type="compositionally biased region" description="Polar residues" evidence="26">
    <location>
        <begin position="2116"/>
        <end position="2126"/>
    </location>
</feature>
<evidence type="ECO:0000256" key="20">
    <source>
        <dbReference type="ARBA" id="ARBA00023212"/>
    </source>
</evidence>
<keyword evidence="17 25" id="KW-0175">Coiled coil</keyword>
<name>A0A673IF70_9TELE</name>
<dbReference type="PANTHER" id="PTHR18898">
    <property type="entry name" value="NUCLEOPROTEIN TPR-RELATED"/>
    <property type="match status" value="1"/>
</dbReference>
<feature type="compositionally biased region" description="Polar residues" evidence="26">
    <location>
        <begin position="2037"/>
        <end position="2055"/>
    </location>
</feature>
<evidence type="ECO:0000256" key="19">
    <source>
        <dbReference type="ARBA" id="ARBA00023136"/>
    </source>
</evidence>
<dbReference type="GO" id="GO:0034399">
    <property type="term" value="C:nuclear periphery"/>
    <property type="evidence" value="ECO:0007669"/>
    <property type="project" value="UniProtKB-ARBA"/>
</dbReference>
<dbReference type="GO" id="GO:0031965">
    <property type="term" value="C:nuclear membrane"/>
    <property type="evidence" value="ECO:0007669"/>
    <property type="project" value="UniProtKB-SubCell"/>
</dbReference>
<dbReference type="InterPro" id="IPR057974">
    <property type="entry name" value="NUA/TPR/MLP1-2-like_dom"/>
</dbReference>
<dbReference type="OrthoDB" id="343070at2759"/>
<dbReference type="FunFam" id="1.10.287.1490:FF:000004">
    <property type="entry name" value="nucleoprotein TPR isoform X2"/>
    <property type="match status" value="1"/>
</dbReference>
<keyword evidence="19" id="KW-0472">Membrane</keyword>
<organism evidence="30 31">
    <name type="scientific">Sinocyclocheilus rhinocerous</name>
    <dbReference type="NCBI Taxonomy" id="307959"/>
    <lineage>
        <taxon>Eukaryota</taxon>
        <taxon>Metazoa</taxon>
        <taxon>Chordata</taxon>
        <taxon>Craniata</taxon>
        <taxon>Vertebrata</taxon>
        <taxon>Euteleostomi</taxon>
        <taxon>Actinopterygii</taxon>
        <taxon>Neopterygii</taxon>
        <taxon>Teleostei</taxon>
        <taxon>Ostariophysi</taxon>
        <taxon>Cypriniformes</taxon>
        <taxon>Cyprinidae</taxon>
        <taxon>Cyprininae</taxon>
        <taxon>Sinocyclocheilus</taxon>
    </lineage>
</organism>
<sequence>MAAVLQQILERSEISKLPKTVLTKLEKYISEQQREVDCLKAQQEQYRVDNEQQYFDIEKKFAESQAQFVSQTQEHQILKEEYCKLEDELKCLREKNKEQVSSYTKLESHQNELSKAKDELEAEKRELVRTLERRSQEMEQQSEDLKRLNDRLVEVSSEKMQLQLKLDESEATEVSIKYKEKRMEQEKDLLQNQVTWLKTELKAKSEELLSLSRQKGSEILELQCNLNNKEDEIAHLQDQVTSMKASNEKLQRQAEEMITKMREAKQQQASLEEKFSNELSANIKLSNLYKGAAADAEAKSEELSRAVDELHKLLKEAGEAHKALEVKMAELESCKDKEIAELKEKISSQEKELDNANELLSDAKHRGTASILSEEQVTTMSPTAAAIAKIIKPGMKLTEIYTAYVETQEQLQREKLENKRLHKYLDDIVQEMEAKAPILKRQREEYERMQKSVSSLSAKLEQAVTEVHRLQKEADESNKRASVLERDNQRFEVQLADMSQQVRVLLIELEEARGNHVMREEDEVCSADVSSTSEVISQHLVTFRTVEELQQQNQRLLVALRDLSEEKDELEGDTMKRREVEKYLEELQRELEQLKEKRAQDLQKVDAVARQRDMFRMLLTQATGVTFPQGAGNEELMLTSTPRRSPAVTPTAGTPTGLVATVIESTESVEAKAALKQLQEVFVGYKKEKTESGKALTEQSEKLQDQVTELRSENTKISTQLEFTSKRYEMLQDNVEGYRKEIASLNEKSQKQAAAIQQSEQTIHTLNQDLRAAAEKLSIAESEAENLRKERDMLKMVEIRLTQEKESFQAQQLGQNMLLTNLKSIQATLERSETETRQRLTAQIEKQEREIAQLQKRLENEVEQKHLLARNQDMQLMDVKKQLETQTSQYHRTREQLSAAQLELNNLKLQMSSKESRLLSPTIHTGLQGSEGGIEALRAQLKQAESKVEELAERLKNTTASMEQYKAMSLSLEESLDKEKQVTEQVRSSVQTQVEAAQEQYKQLEQKLLEADKEKQSMLEEKSKAVAAVEQELNELKKSLSSLQAEHQSVLERAAVAAAQEQQAILDSQEQAKMAAEAQDKYEREMLLHAADVEALQATKAQALQAAHLRQQLEEKVQRTSAQLLEARVSWEEQEKILKEEQSKLESRCEDLQRQNTLLHEQIQTLSGQMASQLQRATSESPLNVSLTEEGKSQEQLLEILRFVRREKEIAESRFEVVQGESLRHRLRVEHLERELKDVQERLNAEREKMQVTAKTLAQHDELMKKTETMNVLMETNKMLREEKKKLEQELQDTQAKVRKLESDILPMQESNAELSEKSGMLQAEKKLLEEDIKRWKARTQHLVSQQKDTDPEEYKRLHSEREAHLKRIQQLVEETSRLKAEASRNSGSLTMMQSQVQNLRENLGKVMVERDSLKKDQEAKNLDIQEKLKTITQVKKIGRRYKTQYEELKVEYDKLVAAAASAPAQDQEAQQASAQEIQALKESLNQSENRTRELEGHLENLNRTVGERETEARNAQEQASRLQAELTRLRQELQEKSSQEERLKQQLTEKEERTKKAIVMAKQKISQLSVVKGQLQKENEELKQQKEELEVRVSALKSQYEGRLSRQERELRDLREQQERHGEQRDEPPEQGSSKTQEPQRTTEQRQISLKSTPVAERGSASTSEPPTANIKPTPLAATPSKPPAIPGNKSTPRASIKPMITPAPVPTPTPTATVMPTTQVESQEPMQSSEGPLEHVTVYGSASGSVRSTSPNVQTTLAQPLLTIQQQSQATAFIQPTQQQTQPPAEPSNQEPLAAVMLPNSQLDRPLSTSTGIWSATASTSSASAVSASPSSALSKRPREEEQESMSADTQSQDEPSDIPFCKRVRIHRVGLEEEMLAEDSTEAESVVPGESQEAPDAGQELESYATLEEMDEETGPSQSVPGDRLLPHPSETHRSPEEPDHHVIVIVSDTDSEGDHEEESEEEEEEEEEEQDYEDEEEEEEEEDDDDDEDGGIGEEGEESNEGSGSRDGNEAYEGDDTEGPEDPGTETEESLGATDSTQRMADSQSFETSTLDVFEAPVTSSAPRPHPQSPRRPQHPLPPRLNILAPPAQELGPPAQVQRLPVRWPSVGRGLQLSSGMASSAQHFYEDDDRMVPSTRTLPPPRSDGYAEAIHSPQVAGVSRFRFGPSDDLSQTSSSHSDLGQLPSQGLGMYESSVFLGAYEEESGGRSVPTTPLQIAAPVTILSETVASEAIEHASQSVPMVSTSTPGLSAPAGPSGVEERDDMFMDAGDSAEASLEAVSQTEAEELAQLSDEACLPSTSQEPSSSSADTSSSQPPKVRTGSGRQWTVGRGSRSFVKRDGVMGMRGRFAR</sequence>
<evidence type="ECO:0000256" key="18">
    <source>
        <dbReference type="ARBA" id="ARBA00023132"/>
    </source>
</evidence>
<feature type="region of interest" description="Disordered" evidence="26">
    <location>
        <begin position="2237"/>
        <end position="2353"/>
    </location>
</feature>
<comment type="similarity">
    <text evidence="6">Belongs to the TPR family.</text>
</comment>
<dbReference type="Pfam" id="PF25785">
    <property type="entry name" value="TPR"/>
    <property type="match status" value="1"/>
</dbReference>
<feature type="compositionally biased region" description="Low complexity" evidence="26">
    <location>
        <begin position="2170"/>
        <end position="2182"/>
    </location>
</feature>
<evidence type="ECO:0000259" key="28">
    <source>
        <dbReference type="Pfam" id="PF25481"/>
    </source>
</evidence>
<feature type="compositionally biased region" description="Acidic residues" evidence="26">
    <location>
        <begin position="1953"/>
        <end position="2004"/>
    </location>
</feature>
<dbReference type="Pfam" id="PF25481">
    <property type="entry name" value="Nucleoprot-TPR"/>
    <property type="match status" value="1"/>
</dbReference>
<evidence type="ECO:0000256" key="11">
    <source>
        <dbReference type="ARBA" id="ARBA00022618"/>
    </source>
</evidence>
<evidence type="ECO:0000256" key="16">
    <source>
        <dbReference type="ARBA" id="ARBA00023010"/>
    </source>
</evidence>
<feature type="compositionally biased region" description="Acidic residues" evidence="26">
    <location>
        <begin position="2014"/>
        <end position="2033"/>
    </location>
</feature>
<evidence type="ECO:0000256" key="22">
    <source>
        <dbReference type="ARBA" id="ARBA00023306"/>
    </source>
</evidence>
<evidence type="ECO:0000256" key="4">
    <source>
        <dbReference type="ARBA" id="ARBA00004620"/>
    </source>
</evidence>
<feature type="domain" description="NUA/TPR/MLP1-2-like" evidence="29">
    <location>
        <begin position="473"/>
        <end position="571"/>
    </location>
</feature>
<dbReference type="GO" id="GO:0005643">
    <property type="term" value="C:nuclear pore"/>
    <property type="evidence" value="ECO:0007669"/>
    <property type="project" value="UniProtKB-SubCell"/>
</dbReference>
<feature type="coiled-coil region" evidence="25">
    <location>
        <begin position="693"/>
        <end position="797"/>
    </location>
</feature>
<evidence type="ECO:0000256" key="21">
    <source>
        <dbReference type="ARBA" id="ARBA00023242"/>
    </source>
</evidence>
<evidence type="ECO:0000256" key="1">
    <source>
        <dbReference type="ARBA" id="ARBA00004186"/>
    </source>
</evidence>
<feature type="compositionally biased region" description="Basic and acidic residues" evidence="26">
    <location>
        <begin position="1490"/>
        <end position="1515"/>
    </location>
</feature>
<dbReference type="KEGG" id="srx:107732389"/>
<feature type="compositionally biased region" description="Basic and acidic residues" evidence="26">
    <location>
        <begin position="1604"/>
        <end position="1629"/>
    </location>
</feature>
<dbReference type="Pfam" id="PF07926">
    <property type="entry name" value="TPR_MLP1_2"/>
    <property type="match status" value="1"/>
</dbReference>
<dbReference type="GO" id="GO:0000776">
    <property type="term" value="C:kinetochore"/>
    <property type="evidence" value="ECO:0007669"/>
    <property type="project" value="UniProtKB-KW"/>
</dbReference>
<feature type="region of interest" description="Disordered" evidence="26">
    <location>
        <begin position="1597"/>
        <end position="1756"/>
    </location>
</feature>
<evidence type="ECO:0000256" key="8">
    <source>
        <dbReference type="ARBA" id="ARBA00022448"/>
    </source>
</evidence>
<feature type="compositionally biased region" description="Acidic residues" evidence="26">
    <location>
        <begin position="1875"/>
        <end position="1885"/>
    </location>
</feature>
<evidence type="ECO:0000259" key="27">
    <source>
        <dbReference type="Pfam" id="PF07926"/>
    </source>
</evidence>
<feature type="coiled-coil region" evidence="25">
    <location>
        <begin position="1222"/>
        <end position="1417"/>
    </location>
</feature>
<dbReference type="Ensembl" id="ENSSRHT00000038545.1">
    <property type="protein sequence ID" value="ENSSRHP00000037466.1"/>
    <property type="gene ID" value="ENSSRHG00000019062.1"/>
</dbReference>
<dbReference type="GO" id="GO:0006406">
    <property type="term" value="P:mRNA export from nucleus"/>
    <property type="evidence" value="ECO:0007669"/>
    <property type="project" value="TreeGrafter"/>
</dbReference>
<evidence type="ECO:0000256" key="5">
    <source>
        <dbReference type="ARBA" id="ARBA00004629"/>
    </source>
</evidence>
<dbReference type="PANTHER" id="PTHR18898:SF4">
    <property type="entry name" value="NUCLEOPROTEIN TPR"/>
    <property type="match status" value="1"/>
</dbReference>
<keyword evidence="21" id="KW-0539">Nucleus</keyword>
<reference evidence="30" key="2">
    <citation type="submission" date="2025-09" db="UniProtKB">
        <authorList>
            <consortium name="Ensembl"/>
        </authorList>
    </citation>
    <scope>IDENTIFICATION</scope>
</reference>
<dbReference type="GO" id="GO:1901673">
    <property type="term" value="P:regulation of mitotic spindle assembly"/>
    <property type="evidence" value="ECO:0007669"/>
    <property type="project" value="TreeGrafter"/>
</dbReference>
<keyword evidence="12" id="KW-0498">Mitosis</keyword>
<feature type="coiled-coil region" evidence="25">
    <location>
        <begin position="546"/>
        <end position="611"/>
    </location>
</feature>
<evidence type="ECO:0000256" key="10">
    <source>
        <dbReference type="ARBA" id="ARBA00022490"/>
    </source>
</evidence>
<gene>
    <name evidence="30" type="primary">tprb</name>
</gene>
<evidence type="ECO:0000256" key="26">
    <source>
        <dbReference type="SAM" id="MobiDB-lite"/>
    </source>
</evidence>
<evidence type="ECO:0000313" key="31">
    <source>
        <dbReference type="Proteomes" id="UP000472270"/>
    </source>
</evidence>
<keyword evidence="11" id="KW-0132">Cell division</keyword>
<feature type="region of interest" description="Disordered" evidence="26">
    <location>
        <begin position="1771"/>
        <end position="2103"/>
    </location>
</feature>
<reference evidence="30" key="1">
    <citation type="submission" date="2025-08" db="UniProtKB">
        <authorList>
            <consortium name="Ensembl"/>
        </authorList>
    </citation>
    <scope>IDENTIFICATION</scope>
</reference>
<feature type="domain" description="Nucleoprotein TPR/MPL1" evidence="28">
    <location>
        <begin position="172"/>
        <end position="250"/>
    </location>
</feature>
<accession>A0A673IF70</accession>
<feature type="compositionally biased region" description="Low complexity" evidence="26">
    <location>
        <begin position="2300"/>
        <end position="2319"/>
    </location>
</feature>
<proteinExistence type="inferred from homology"/>
<feature type="compositionally biased region" description="Low complexity" evidence="26">
    <location>
        <begin position="1771"/>
        <end position="1785"/>
    </location>
</feature>
<comment type="subcellular location">
    <subcellularLocation>
        <location evidence="5">Chromosome</location>
        <location evidence="5">Centromere</location>
        <location evidence="5">Kinetochore</location>
    </subcellularLocation>
    <subcellularLocation>
        <location evidence="1">Cytoplasm</location>
        <location evidence="1">Cytoskeleton</location>
        <location evidence="1">Spindle</location>
    </subcellularLocation>
    <subcellularLocation>
        <location evidence="2">Nucleus membrane</location>
        <topology evidence="2">Peripheral membrane protein</topology>
        <orientation evidence="2">Cytoplasmic side</orientation>
    </subcellularLocation>
    <subcellularLocation>
        <location evidence="4">Nucleus membrane</location>
        <topology evidence="4">Peripheral membrane protein</topology>
        <orientation evidence="4">Nucleoplasmic side</orientation>
    </subcellularLocation>
    <subcellularLocation>
        <location evidence="3">Nucleus</location>
        <location evidence="3">Nuclear pore complex</location>
    </subcellularLocation>
</comment>
<feature type="compositionally biased region" description="Pro residues" evidence="26">
    <location>
        <begin position="2068"/>
        <end position="2083"/>
    </location>
</feature>
<keyword evidence="15" id="KW-0653">Protein transport</keyword>
<evidence type="ECO:0000256" key="12">
    <source>
        <dbReference type="ARBA" id="ARBA00022776"/>
    </source>
</evidence>
<feature type="domain" description="Nucleoprotein TPR/MLP1-2" evidence="27">
    <location>
        <begin position="1039"/>
        <end position="1166"/>
    </location>
</feature>
<dbReference type="GeneID" id="107732389"/>
<keyword evidence="8" id="KW-0813">Transport</keyword>
<dbReference type="RefSeq" id="XP_016399178.1">
    <property type="nucleotide sequence ID" value="XM_016543692.1"/>
</dbReference>
<dbReference type="GO" id="GO:0051301">
    <property type="term" value="P:cell division"/>
    <property type="evidence" value="ECO:0007669"/>
    <property type="project" value="UniProtKB-KW"/>
</dbReference>
<feature type="coiled-coil region" evidence="25">
    <location>
        <begin position="830"/>
        <end position="1169"/>
    </location>
</feature>
<feature type="coiled-coil region" evidence="25">
    <location>
        <begin position="103"/>
        <end position="366"/>
    </location>
</feature>
<keyword evidence="18" id="KW-0906">Nuclear pore complex</keyword>
<evidence type="ECO:0000256" key="7">
    <source>
        <dbReference type="ARBA" id="ARBA00019789"/>
    </source>
</evidence>
<keyword evidence="14" id="KW-0995">Kinetochore</keyword>
<dbReference type="GO" id="GO:0017056">
    <property type="term" value="F:structural constituent of nuclear pore"/>
    <property type="evidence" value="ECO:0007669"/>
    <property type="project" value="TreeGrafter"/>
</dbReference>